<protein>
    <submittedName>
        <fullName evidence="5">MyTH4-domain-containing protein</fullName>
    </submittedName>
</protein>
<dbReference type="InterPro" id="IPR036020">
    <property type="entry name" value="WW_dom_sf"/>
</dbReference>
<evidence type="ECO:0000259" key="2">
    <source>
        <dbReference type="PROSITE" id="PS50020"/>
    </source>
</evidence>
<dbReference type="SMART" id="SM00456">
    <property type="entry name" value="WW"/>
    <property type="match status" value="2"/>
</dbReference>
<dbReference type="SMART" id="SM00139">
    <property type="entry name" value="MyTH4"/>
    <property type="match status" value="1"/>
</dbReference>
<reference evidence="5 6" key="1">
    <citation type="journal article" date="2018" name="Mol. Biol. Evol.">
        <title>Broad Genomic Sampling Reveals a Smut Pathogenic Ancestry of the Fungal Clade Ustilaginomycotina.</title>
        <authorList>
            <person name="Kijpornyongpan T."/>
            <person name="Mondo S.J."/>
            <person name="Barry K."/>
            <person name="Sandor L."/>
            <person name="Lee J."/>
            <person name="Lipzen A."/>
            <person name="Pangilinan J."/>
            <person name="LaButti K."/>
            <person name="Hainaut M."/>
            <person name="Henrissat B."/>
            <person name="Grigoriev I.V."/>
            <person name="Spatafora J.W."/>
            <person name="Aime M.C."/>
        </authorList>
    </citation>
    <scope>NUCLEOTIDE SEQUENCE [LARGE SCALE GENOMIC DNA]</scope>
    <source>
        <strain evidence="5 6">MCA 3645</strain>
    </source>
</reference>
<dbReference type="PROSITE" id="PS50020">
    <property type="entry name" value="WW_DOMAIN_2"/>
    <property type="match status" value="1"/>
</dbReference>
<feature type="region of interest" description="Disordered" evidence="1">
    <location>
        <begin position="368"/>
        <end position="393"/>
    </location>
</feature>
<evidence type="ECO:0000259" key="3">
    <source>
        <dbReference type="PROSITE" id="PS50238"/>
    </source>
</evidence>
<dbReference type="GO" id="GO:0005737">
    <property type="term" value="C:cytoplasm"/>
    <property type="evidence" value="ECO:0007669"/>
    <property type="project" value="TreeGrafter"/>
</dbReference>
<dbReference type="PROSITE" id="PS51016">
    <property type="entry name" value="MYTH4"/>
    <property type="match status" value="1"/>
</dbReference>
<feature type="domain" description="Rho-GAP" evidence="3">
    <location>
        <begin position="625"/>
        <end position="829"/>
    </location>
</feature>
<feature type="region of interest" description="Disordered" evidence="1">
    <location>
        <begin position="119"/>
        <end position="213"/>
    </location>
</feature>
<organism evidence="5 6">
    <name type="scientific">Testicularia cyperi</name>
    <dbReference type="NCBI Taxonomy" id="1882483"/>
    <lineage>
        <taxon>Eukaryota</taxon>
        <taxon>Fungi</taxon>
        <taxon>Dikarya</taxon>
        <taxon>Basidiomycota</taxon>
        <taxon>Ustilaginomycotina</taxon>
        <taxon>Ustilaginomycetes</taxon>
        <taxon>Ustilaginales</taxon>
        <taxon>Anthracoideaceae</taxon>
        <taxon>Testicularia</taxon>
    </lineage>
</organism>
<dbReference type="Gene3D" id="2.20.70.10">
    <property type="match status" value="1"/>
</dbReference>
<dbReference type="PROSITE" id="PS50238">
    <property type="entry name" value="RHOGAP"/>
    <property type="match status" value="1"/>
</dbReference>
<dbReference type="Proteomes" id="UP000246740">
    <property type="component" value="Unassembled WGS sequence"/>
</dbReference>
<evidence type="ECO:0000259" key="4">
    <source>
        <dbReference type="PROSITE" id="PS51016"/>
    </source>
</evidence>
<feature type="domain" description="WW" evidence="2">
    <location>
        <begin position="69"/>
        <end position="102"/>
    </location>
</feature>
<dbReference type="InterPro" id="IPR038185">
    <property type="entry name" value="MyTH4_dom_sf"/>
</dbReference>
<dbReference type="CDD" id="cd00201">
    <property type="entry name" value="WW"/>
    <property type="match status" value="1"/>
</dbReference>
<feature type="domain" description="MyTH4" evidence="4">
    <location>
        <begin position="440"/>
        <end position="614"/>
    </location>
</feature>
<feature type="region of interest" description="Disordered" evidence="1">
    <location>
        <begin position="1"/>
        <end position="25"/>
    </location>
</feature>
<dbReference type="Pfam" id="PF00620">
    <property type="entry name" value="RhoGAP"/>
    <property type="match status" value="1"/>
</dbReference>
<accession>A0A317XPZ2</accession>
<evidence type="ECO:0000313" key="5">
    <source>
        <dbReference type="EMBL" id="PWY99360.1"/>
    </source>
</evidence>
<dbReference type="STRING" id="1882483.A0A317XPZ2"/>
<dbReference type="SUPFAM" id="SSF48350">
    <property type="entry name" value="GTPase activation domain, GAP"/>
    <property type="match status" value="1"/>
</dbReference>
<dbReference type="GO" id="GO:0005096">
    <property type="term" value="F:GTPase activator activity"/>
    <property type="evidence" value="ECO:0007669"/>
    <property type="project" value="TreeGrafter"/>
</dbReference>
<dbReference type="OrthoDB" id="437889at2759"/>
<dbReference type="SMART" id="SM00324">
    <property type="entry name" value="RhoGAP"/>
    <property type="match status" value="1"/>
</dbReference>
<dbReference type="InParanoid" id="A0A317XPZ2"/>
<dbReference type="SUPFAM" id="SSF51045">
    <property type="entry name" value="WW domain"/>
    <property type="match status" value="1"/>
</dbReference>
<gene>
    <name evidence="5" type="ORF">BCV70DRAFT_162607</name>
</gene>
<dbReference type="PANTHER" id="PTHR45876:SF8">
    <property type="entry name" value="FI04035P"/>
    <property type="match status" value="1"/>
</dbReference>
<dbReference type="InterPro" id="IPR000857">
    <property type="entry name" value="MyTH4_dom"/>
</dbReference>
<dbReference type="Pfam" id="PF00784">
    <property type="entry name" value="MyTH4"/>
    <property type="match status" value="1"/>
</dbReference>
<dbReference type="InterPro" id="IPR008936">
    <property type="entry name" value="Rho_GTPase_activation_prot"/>
</dbReference>
<feature type="compositionally biased region" description="Polar residues" evidence="1">
    <location>
        <begin position="1"/>
        <end position="11"/>
    </location>
</feature>
<feature type="region of interest" description="Disordered" evidence="1">
    <location>
        <begin position="475"/>
        <end position="500"/>
    </location>
</feature>
<dbReference type="InterPro" id="IPR001202">
    <property type="entry name" value="WW_dom"/>
</dbReference>
<feature type="compositionally biased region" description="Low complexity" evidence="1">
    <location>
        <begin position="481"/>
        <end position="500"/>
    </location>
</feature>
<feature type="compositionally biased region" description="Low complexity" evidence="1">
    <location>
        <begin position="133"/>
        <end position="158"/>
    </location>
</feature>
<name>A0A317XPZ2_9BASI</name>
<dbReference type="GO" id="GO:0007165">
    <property type="term" value="P:signal transduction"/>
    <property type="evidence" value="ECO:0007669"/>
    <property type="project" value="InterPro"/>
</dbReference>
<evidence type="ECO:0000313" key="6">
    <source>
        <dbReference type="Proteomes" id="UP000246740"/>
    </source>
</evidence>
<dbReference type="AlphaFoldDB" id="A0A317XPZ2"/>
<proteinExistence type="predicted"/>
<sequence length="834" mass="91942">MAHLPSESTVNGHRRSHFRGQSASDGQGWGANFWCVITDPTSDASFFANPETGECRWEVPAGTIVLPPNPAGEWWELIDEQRDLPYFYHTQTGESVWEKPEGLVIPLVAVQESVLGRPISRPNLRSTCDSRDASSSSLSSSKSATDSICESSASSSSSVDVGILPSGTDDALTQNEIKSPSVVGEDSSPNTPKAKRRSIRFRDSPPSPPVESPTIEQVLASRARRSIITYDREVLAQAQRTPSIHFEGDRILASSKTLMERRHVTPSQDMAIPRYTSLSTFPSRQSTSPRKSIIRTASQWSPDADIPPVPPLPEGYPTSRSSTMAYVSNKESPENSSPSHRRIVRRERDPVKRVAPLPLDYSIGDTAVQIPTPRPVPRQRKSTISISTKRMSTGDHQCMPAELQSAIQAFKFEDFALQMFAIHRTGPLRRKVGIEQLVSWQSSGIGASLLQLEFKELQRDAIQIFRIIRNCMGDREESPVSRPGSRACSRPSSRAGSRPPSQSLILQVRWMLERGLASRALRDEIYVQLVKQLTKNPSDSSILRGWQLLSAIVVTFPPSKQLAGYLLAFIDGHVMKSGCDVSTMATHCLSRLKMIAQSGARTQTPLAEEIVVASRAAFLPCVFGKTLNEVMQVQVVLSPGRNLPKVLVFLCESILANGGPRTEGVFRMAGQIELVTELRCRIDCGNYSVGMAAALSRKAISGAEIVHVLVSTLKLFLRELATPIIPVSLYDRLLQCSLSATKIESILSTMPALHRRVLVYLLQFMQAFLPPVSKLPTLSRRKMDPEALALIFAPLLFQSPVSKLSLIFNNSRFEQQVLVSLLAVDWSTRSLDSA</sequence>
<keyword evidence="6" id="KW-1185">Reference proteome</keyword>
<dbReference type="Gene3D" id="1.25.40.530">
    <property type="entry name" value="MyTH4 domain"/>
    <property type="match status" value="1"/>
</dbReference>
<dbReference type="GO" id="GO:0005856">
    <property type="term" value="C:cytoskeleton"/>
    <property type="evidence" value="ECO:0007669"/>
    <property type="project" value="InterPro"/>
</dbReference>
<dbReference type="Gene3D" id="1.10.555.10">
    <property type="entry name" value="Rho GTPase activation protein"/>
    <property type="match status" value="1"/>
</dbReference>
<dbReference type="EMBL" id="KZ819195">
    <property type="protein sequence ID" value="PWY99360.1"/>
    <property type="molecule type" value="Genomic_DNA"/>
</dbReference>
<feature type="region of interest" description="Disordered" evidence="1">
    <location>
        <begin position="300"/>
        <end position="321"/>
    </location>
</feature>
<dbReference type="PANTHER" id="PTHR45876">
    <property type="entry name" value="FI04035P"/>
    <property type="match status" value="1"/>
</dbReference>
<feature type="compositionally biased region" description="Pro residues" evidence="1">
    <location>
        <begin position="305"/>
        <end position="314"/>
    </location>
</feature>
<feature type="compositionally biased region" description="Polar residues" evidence="1">
    <location>
        <begin position="382"/>
        <end position="393"/>
    </location>
</feature>
<evidence type="ECO:0000256" key="1">
    <source>
        <dbReference type="SAM" id="MobiDB-lite"/>
    </source>
</evidence>
<dbReference type="InterPro" id="IPR000198">
    <property type="entry name" value="RhoGAP_dom"/>
</dbReference>